<sequence length="76" mass="8680">MGQELTQRIKEIFPDHARVIESAESIEDPRDGHSIVFVKLSGTREQLDAFHRTWDVTDTGMHIMTNETVSLPHFSS</sequence>
<evidence type="ECO:0000313" key="2">
    <source>
        <dbReference type="Proteomes" id="UP000182725"/>
    </source>
</evidence>
<accession>A0A1H5PI24</accession>
<proteinExistence type="predicted"/>
<dbReference type="AlphaFoldDB" id="A0A1H5PI24"/>
<dbReference type="RefSeq" id="WP_074713742.1">
    <property type="nucleotide sequence ID" value="NZ_FNTV01000002.1"/>
</dbReference>
<name>A0A1H5PI24_9MICC</name>
<reference evidence="1 2" key="1">
    <citation type="submission" date="2016-10" db="EMBL/GenBank/DDBJ databases">
        <authorList>
            <person name="de Groot N.N."/>
        </authorList>
    </citation>
    <scope>NUCLEOTIDE SEQUENCE [LARGE SCALE GENOMIC DNA]</scope>
    <source>
        <strain evidence="1 2">DSM 22274</strain>
    </source>
</reference>
<gene>
    <name evidence="1" type="ORF">SAMN04489740_4275</name>
</gene>
<dbReference type="EMBL" id="FNTV01000002">
    <property type="protein sequence ID" value="SEF12691.1"/>
    <property type="molecule type" value="Genomic_DNA"/>
</dbReference>
<dbReference type="Proteomes" id="UP000182725">
    <property type="component" value="Unassembled WGS sequence"/>
</dbReference>
<protein>
    <submittedName>
        <fullName evidence="1">Uncharacterized protein</fullName>
    </submittedName>
</protein>
<organism evidence="1 2">
    <name type="scientific">Arthrobacter alpinus</name>
    <dbReference type="NCBI Taxonomy" id="656366"/>
    <lineage>
        <taxon>Bacteria</taxon>
        <taxon>Bacillati</taxon>
        <taxon>Actinomycetota</taxon>
        <taxon>Actinomycetes</taxon>
        <taxon>Micrococcales</taxon>
        <taxon>Micrococcaceae</taxon>
        <taxon>Arthrobacter</taxon>
    </lineage>
</organism>
<evidence type="ECO:0000313" key="1">
    <source>
        <dbReference type="EMBL" id="SEF12691.1"/>
    </source>
</evidence>